<name>A0A7M7P9K7_STRPU</name>
<dbReference type="OrthoDB" id="10071849at2759"/>
<keyword evidence="1" id="KW-0472">Membrane</keyword>
<proteinExistence type="predicted"/>
<keyword evidence="1" id="KW-0812">Transmembrane</keyword>
<dbReference type="EnsemblMetazoa" id="XM_030990023">
    <property type="protein sequence ID" value="XP_030845883"/>
    <property type="gene ID" value="LOC575172"/>
</dbReference>
<dbReference type="PANTHER" id="PTHR23320">
    <property type="entry name" value="MEMBRANE-SPANNING 4-DOMAINS SUBFAMILY A MS4A -RELATED"/>
    <property type="match status" value="1"/>
</dbReference>
<dbReference type="GeneID" id="575172"/>
<organism evidence="2 3">
    <name type="scientific">Strongylocentrotus purpuratus</name>
    <name type="common">Purple sea urchin</name>
    <dbReference type="NCBI Taxonomy" id="7668"/>
    <lineage>
        <taxon>Eukaryota</taxon>
        <taxon>Metazoa</taxon>
        <taxon>Echinodermata</taxon>
        <taxon>Eleutherozoa</taxon>
        <taxon>Echinozoa</taxon>
        <taxon>Echinoidea</taxon>
        <taxon>Euechinoidea</taxon>
        <taxon>Echinacea</taxon>
        <taxon>Camarodonta</taxon>
        <taxon>Echinidea</taxon>
        <taxon>Strongylocentrotidae</taxon>
        <taxon>Strongylocentrotus</taxon>
    </lineage>
</organism>
<reference evidence="3" key="1">
    <citation type="submission" date="2015-02" db="EMBL/GenBank/DDBJ databases">
        <title>Genome sequencing for Strongylocentrotus purpuratus.</title>
        <authorList>
            <person name="Murali S."/>
            <person name="Liu Y."/>
            <person name="Vee V."/>
            <person name="English A."/>
            <person name="Wang M."/>
            <person name="Skinner E."/>
            <person name="Han Y."/>
            <person name="Muzny D.M."/>
            <person name="Worley K.C."/>
            <person name="Gibbs R.A."/>
        </authorList>
    </citation>
    <scope>NUCLEOTIDE SEQUENCE</scope>
</reference>
<protein>
    <submittedName>
        <fullName evidence="2">Uncharacterized protein</fullName>
    </submittedName>
</protein>
<dbReference type="InterPro" id="IPR030417">
    <property type="entry name" value="MS4A"/>
</dbReference>
<dbReference type="AlphaFoldDB" id="A0A7M7P9K7"/>
<dbReference type="Proteomes" id="UP000007110">
    <property type="component" value="Unassembled WGS sequence"/>
</dbReference>
<dbReference type="PANTHER" id="PTHR23320:SF165">
    <property type="entry name" value="MARVEL DOMAIN-CONTAINING PROTEIN"/>
    <property type="match status" value="1"/>
</dbReference>
<dbReference type="KEGG" id="spu:575172"/>
<evidence type="ECO:0000313" key="3">
    <source>
        <dbReference type="Proteomes" id="UP000007110"/>
    </source>
</evidence>
<sequence length="162" mass="17633">MIFNYQFFLPAGILGVCSKKKNNCVIVAYLVMSILAAILAAFLCVMEIFTAVQSVDVVCQNYFPDYRNDGEAGAFYHTCYPVRLKGLTAIRSLIAILMFAEFVVAIVACVVCYGGLNGCCARPPTQQTNDNRMAFYPQSGIQPIQAQMGAHVVQGSELPAKA</sequence>
<accession>A0A7M7P9K7</accession>
<reference evidence="2" key="2">
    <citation type="submission" date="2021-01" db="UniProtKB">
        <authorList>
            <consortium name="EnsemblMetazoa"/>
        </authorList>
    </citation>
    <scope>IDENTIFICATION</scope>
</reference>
<keyword evidence="3" id="KW-1185">Reference proteome</keyword>
<feature type="transmembrane region" description="Helical" evidence="1">
    <location>
        <begin position="26"/>
        <end position="45"/>
    </location>
</feature>
<evidence type="ECO:0000313" key="2">
    <source>
        <dbReference type="EnsemblMetazoa" id="XP_030845883"/>
    </source>
</evidence>
<dbReference type="InParanoid" id="A0A7M7P9K7"/>
<evidence type="ECO:0000256" key="1">
    <source>
        <dbReference type="SAM" id="Phobius"/>
    </source>
</evidence>
<keyword evidence="1" id="KW-1133">Transmembrane helix</keyword>
<feature type="transmembrane region" description="Helical" evidence="1">
    <location>
        <begin position="93"/>
        <end position="116"/>
    </location>
</feature>
<dbReference type="RefSeq" id="XP_030845883.1">
    <property type="nucleotide sequence ID" value="XM_030990023.1"/>
</dbReference>